<dbReference type="Proteomes" id="UP000216533">
    <property type="component" value="Unassembled WGS sequence"/>
</dbReference>
<dbReference type="InterPro" id="IPR000092">
    <property type="entry name" value="Polyprenyl_synt"/>
</dbReference>
<evidence type="ECO:0000256" key="2">
    <source>
        <dbReference type="ARBA" id="ARBA00006706"/>
    </source>
</evidence>
<evidence type="ECO:0000313" key="8">
    <source>
        <dbReference type="Proteomes" id="UP000216533"/>
    </source>
</evidence>
<dbReference type="InterPro" id="IPR008949">
    <property type="entry name" value="Isoprenoid_synthase_dom_sf"/>
</dbReference>
<dbReference type="SUPFAM" id="SSF48576">
    <property type="entry name" value="Terpenoid synthases"/>
    <property type="match status" value="1"/>
</dbReference>
<evidence type="ECO:0000256" key="1">
    <source>
        <dbReference type="ARBA" id="ARBA00001946"/>
    </source>
</evidence>
<organism evidence="7 8">
    <name type="scientific">Parenemella sanctibonifatiensis</name>
    <dbReference type="NCBI Taxonomy" id="2016505"/>
    <lineage>
        <taxon>Bacteria</taxon>
        <taxon>Bacillati</taxon>
        <taxon>Actinomycetota</taxon>
        <taxon>Actinomycetes</taxon>
        <taxon>Propionibacteriales</taxon>
        <taxon>Propionibacteriaceae</taxon>
        <taxon>Parenemella</taxon>
    </lineage>
</organism>
<dbReference type="Gene3D" id="1.10.600.10">
    <property type="entry name" value="Farnesyl Diphosphate Synthase"/>
    <property type="match status" value="1"/>
</dbReference>
<dbReference type="AlphaFoldDB" id="A0A255EJ86"/>
<dbReference type="CDD" id="cd00685">
    <property type="entry name" value="Trans_IPPS_HT"/>
    <property type="match status" value="1"/>
</dbReference>
<dbReference type="SFLD" id="SFLDS00005">
    <property type="entry name" value="Isoprenoid_Synthase_Type_I"/>
    <property type="match status" value="1"/>
</dbReference>
<gene>
    <name evidence="7" type="ORF">CGZ92_00215</name>
</gene>
<name>A0A255EJ86_9ACTN</name>
<dbReference type="PROSITE" id="PS00723">
    <property type="entry name" value="POLYPRENYL_SYNTHASE_1"/>
    <property type="match status" value="1"/>
</dbReference>
<dbReference type="EMBL" id="NMVI01000002">
    <property type="protein sequence ID" value="OYN91554.1"/>
    <property type="molecule type" value="Genomic_DNA"/>
</dbReference>
<dbReference type="PROSITE" id="PS00444">
    <property type="entry name" value="POLYPRENYL_SYNTHASE_2"/>
    <property type="match status" value="1"/>
</dbReference>
<sequence>MVDGELDRLRQIGAGRSHRLGPDHAELWSALTAAGTGGKCFRPSLLVTSHDNLGGTQPVAAARTAAAVETLHTAFLIHDDVIDGDDRRRGRPNVSGTFAAIARQHGGVGETPRAYGAAAGILAGDLALVSALRTVASCGAATPVTETLLDLFEAAMHATATGELADVRLGLGLGDGATTVADAIRVAELKTAAYSFQLPLQAGAVLAEADPSVVATLGEVGRRLGIGFQLWDDLLGVFGDETRTGKSNLSDLREGKCTALIAHARTTSAWPALQRLVGAPGLDFAAARHARTLLTSCGAHDLVRHLAEEYLDSGLTTAIRAGLPPSLITTLTDLIDQIRDSARYGMADRTPEKVETSG</sequence>
<evidence type="ECO:0000256" key="5">
    <source>
        <dbReference type="ARBA" id="ARBA00022842"/>
    </source>
</evidence>
<evidence type="ECO:0000256" key="4">
    <source>
        <dbReference type="ARBA" id="ARBA00022723"/>
    </source>
</evidence>
<dbReference type="GO" id="GO:0046872">
    <property type="term" value="F:metal ion binding"/>
    <property type="evidence" value="ECO:0007669"/>
    <property type="project" value="UniProtKB-KW"/>
</dbReference>
<keyword evidence="5" id="KW-0460">Magnesium</keyword>
<dbReference type="PANTHER" id="PTHR12001">
    <property type="entry name" value="GERANYLGERANYL PYROPHOSPHATE SYNTHASE"/>
    <property type="match status" value="1"/>
</dbReference>
<comment type="similarity">
    <text evidence="2 6">Belongs to the FPP/GGPP synthase family.</text>
</comment>
<accession>A0A255EJ86</accession>
<evidence type="ECO:0000256" key="6">
    <source>
        <dbReference type="RuleBase" id="RU004466"/>
    </source>
</evidence>
<evidence type="ECO:0000256" key="3">
    <source>
        <dbReference type="ARBA" id="ARBA00022679"/>
    </source>
</evidence>
<dbReference type="Pfam" id="PF00348">
    <property type="entry name" value="polyprenyl_synt"/>
    <property type="match status" value="1"/>
</dbReference>
<dbReference type="InterPro" id="IPR033749">
    <property type="entry name" value="Polyprenyl_synt_CS"/>
</dbReference>
<dbReference type="PANTHER" id="PTHR12001:SF85">
    <property type="entry name" value="SHORT CHAIN ISOPRENYL DIPHOSPHATE SYNTHASE"/>
    <property type="match status" value="1"/>
</dbReference>
<comment type="caution">
    <text evidence="7">The sequence shown here is derived from an EMBL/GenBank/DDBJ whole genome shotgun (WGS) entry which is preliminary data.</text>
</comment>
<dbReference type="GO" id="GO:0008299">
    <property type="term" value="P:isoprenoid biosynthetic process"/>
    <property type="evidence" value="ECO:0007669"/>
    <property type="project" value="InterPro"/>
</dbReference>
<evidence type="ECO:0000313" key="7">
    <source>
        <dbReference type="EMBL" id="OYN91554.1"/>
    </source>
</evidence>
<comment type="cofactor">
    <cofactor evidence="1">
        <name>Mg(2+)</name>
        <dbReference type="ChEBI" id="CHEBI:18420"/>
    </cofactor>
</comment>
<dbReference type="GO" id="GO:0004659">
    <property type="term" value="F:prenyltransferase activity"/>
    <property type="evidence" value="ECO:0007669"/>
    <property type="project" value="InterPro"/>
</dbReference>
<proteinExistence type="inferred from homology"/>
<reference evidence="7 8" key="1">
    <citation type="submission" date="2017-07" db="EMBL/GenBank/DDBJ databases">
        <title>Draft whole genome sequences of clinical Proprionibacteriaceae strains.</title>
        <authorList>
            <person name="Bernier A.-M."/>
            <person name="Bernard K."/>
            <person name="Domingo M.-C."/>
        </authorList>
    </citation>
    <scope>NUCLEOTIDE SEQUENCE [LARGE SCALE GENOMIC DNA]</scope>
    <source>
        <strain evidence="7 8">NML 160184</strain>
    </source>
</reference>
<protein>
    <submittedName>
        <fullName evidence="7">Geranylgeranyl pyrophosphate synthase</fullName>
    </submittedName>
</protein>
<keyword evidence="4" id="KW-0479">Metal-binding</keyword>
<keyword evidence="3 6" id="KW-0808">Transferase</keyword>